<sequence length="152" mass="16616">MSDLTVERVRSAFEALGSGDRDRMLEFWDENVRFEIPGNHVQAGWHEGLDAFLGFLGTVGELSGGSYKAENLTITVNPEDGYSVDVNTNWALRAGAPEDSTSPYHLLDVTAMHLLRWENGRIVEGRGVILGDGLSTSALWWSPIGPDGKRAA</sequence>
<evidence type="ECO:0000313" key="2">
    <source>
        <dbReference type="EMBL" id="AJE85061.1"/>
    </source>
</evidence>
<dbReference type="KEGG" id="sals:SLNWT_4685"/>
<name>A0A0B5F2E3_STRA4</name>
<dbReference type="Proteomes" id="UP000031523">
    <property type="component" value="Chromosome"/>
</dbReference>
<organism evidence="2 3">
    <name type="scientific">Streptomyces albus (strain ATCC 21838 / DSM 41398 / FERM P-419 / JCM 4703 / NBRC 107858)</name>
    <dbReference type="NCBI Taxonomy" id="1081613"/>
    <lineage>
        <taxon>Bacteria</taxon>
        <taxon>Bacillati</taxon>
        <taxon>Actinomycetota</taxon>
        <taxon>Actinomycetes</taxon>
        <taxon>Kitasatosporales</taxon>
        <taxon>Streptomycetaceae</taxon>
        <taxon>Streptomyces</taxon>
    </lineage>
</organism>
<dbReference type="CDD" id="cd00531">
    <property type="entry name" value="NTF2_like"/>
    <property type="match status" value="1"/>
</dbReference>
<keyword evidence="3" id="KW-1185">Reference proteome</keyword>
<evidence type="ECO:0000259" key="1">
    <source>
        <dbReference type="Pfam" id="PF12680"/>
    </source>
</evidence>
<feature type="domain" description="SnoaL-like" evidence="1">
    <location>
        <begin position="9"/>
        <end position="124"/>
    </location>
</feature>
<proteinExistence type="predicted"/>
<evidence type="ECO:0000313" key="3">
    <source>
        <dbReference type="Proteomes" id="UP000031523"/>
    </source>
</evidence>
<accession>A0A0B5F2E3</accession>
<dbReference type="EMBL" id="CP010519">
    <property type="protein sequence ID" value="AJE85061.1"/>
    <property type="molecule type" value="Genomic_DNA"/>
</dbReference>
<dbReference type="InterPro" id="IPR032710">
    <property type="entry name" value="NTF2-like_dom_sf"/>
</dbReference>
<reference evidence="2 3" key="1">
    <citation type="submission" date="2015-01" db="EMBL/GenBank/DDBJ databases">
        <title>Enhanced salinomycin production by adjusting the supply of polyketide extender units in Streptomyce albus DSM 41398.</title>
        <authorList>
            <person name="Lu C."/>
        </authorList>
    </citation>
    <scope>NUCLEOTIDE SEQUENCE [LARGE SCALE GENOMIC DNA]</scope>
    <source>
        <strain evidence="3">ATCC 21838 / DSM 41398 / FERM P-419 / JCM 4703 / NBRC 107858</strain>
    </source>
</reference>
<protein>
    <recommendedName>
        <fullName evidence="1">SnoaL-like domain-containing protein</fullName>
    </recommendedName>
</protein>
<dbReference type="InterPro" id="IPR037401">
    <property type="entry name" value="SnoaL-like"/>
</dbReference>
<dbReference type="SUPFAM" id="SSF54427">
    <property type="entry name" value="NTF2-like"/>
    <property type="match status" value="1"/>
</dbReference>
<dbReference type="Gene3D" id="3.10.450.50">
    <property type="match status" value="1"/>
</dbReference>
<dbReference type="Pfam" id="PF12680">
    <property type="entry name" value="SnoaL_2"/>
    <property type="match status" value="1"/>
</dbReference>
<gene>
    <name evidence="2" type="ORF">SLNWT_4685</name>
</gene>
<dbReference type="AlphaFoldDB" id="A0A0B5F2E3"/>